<accession>A0ABR5EZJ9</accession>
<dbReference type="Proteomes" id="UP000035425">
    <property type="component" value="Unassembled WGS sequence"/>
</dbReference>
<organism evidence="1 2">
    <name type="scientific">Protofrankia coriariae</name>
    <dbReference type="NCBI Taxonomy" id="1562887"/>
    <lineage>
        <taxon>Bacteria</taxon>
        <taxon>Bacillati</taxon>
        <taxon>Actinomycetota</taxon>
        <taxon>Actinomycetes</taxon>
        <taxon>Frankiales</taxon>
        <taxon>Frankiaceae</taxon>
        <taxon>Protofrankia</taxon>
    </lineage>
</organism>
<keyword evidence="2" id="KW-1185">Reference proteome</keyword>
<dbReference type="EMBL" id="JWIO01000053">
    <property type="protein sequence ID" value="KLL09881.1"/>
    <property type="molecule type" value="Genomic_DNA"/>
</dbReference>
<evidence type="ECO:0000313" key="1">
    <source>
        <dbReference type="EMBL" id="KLL09881.1"/>
    </source>
</evidence>
<evidence type="ECO:0000313" key="2">
    <source>
        <dbReference type="Proteomes" id="UP000035425"/>
    </source>
</evidence>
<name>A0ABR5EZJ9_9ACTN</name>
<reference evidence="1 2" key="1">
    <citation type="submission" date="2014-12" db="EMBL/GenBank/DDBJ databases">
        <title>Frankia sp. BMG5.1 draft genome.</title>
        <authorList>
            <person name="Gtari M."/>
            <person name="Ghodhbane-Gtari F."/>
            <person name="Nouioui I."/>
            <person name="Ktari A."/>
            <person name="Hezbri K."/>
            <person name="Mimouni W."/>
            <person name="Sbissi I."/>
            <person name="Ayari A."/>
            <person name="Yamanaka T."/>
            <person name="Normand P."/>
            <person name="Tisa L.S."/>
            <person name="Boudabous A."/>
        </authorList>
    </citation>
    <scope>NUCLEOTIDE SEQUENCE [LARGE SCALE GENOMIC DNA]</scope>
    <source>
        <strain evidence="1 2">BMG5.1</strain>
    </source>
</reference>
<comment type="caution">
    <text evidence="1">The sequence shown here is derived from an EMBL/GenBank/DDBJ whole genome shotgun (WGS) entry which is preliminary data.</text>
</comment>
<sequence>MNGRHLRVHHRDYYDHEVHDGDILAHGERSEDLACEPDDYYREDGLDAVDLAVAALSKLEATEPSGWPFPGSHCWWGGTVTLDYYTGETRETSAHPRGFSDAECRAIWARLTSA</sequence>
<proteinExistence type="predicted"/>
<dbReference type="RefSeq" id="WP_047224886.1">
    <property type="nucleotide sequence ID" value="NZ_JWIO01000053.1"/>
</dbReference>
<protein>
    <submittedName>
        <fullName evidence="1">Uncharacterized protein</fullName>
    </submittedName>
</protein>
<gene>
    <name evidence="1" type="ORF">FrCorBMG51_21870</name>
</gene>